<gene>
    <name evidence="2" type="ORF">Pmar_PMAR001245</name>
</gene>
<keyword evidence="3" id="KW-1185">Reference proteome</keyword>
<proteinExistence type="predicted"/>
<reference evidence="2 3" key="1">
    <citation type="submission" date="2008-07" db="EMBL/GenBank/DDBJ databases">
        <authorList>
            <person name="El-Sayed N."/>
            <person name="Caler E."/>
            <person name="Inman J."/>
            <person name="Amedeo P."/>
            <person name="Hass B."/>
            <person name="Wortman J."/>
        </authorList>
    </citation>
    <scope>NUCLEOTIDE SEQUENCE [LARGE SCALE GENOMIC DNA]</scope>
    <source>
        <strain evidence="3">ATCC 50983 / TXsc</strain>
    </source>
</reference>
<dbReference type="Proteomes" id="UP000007800">
    <property type="component" value="Unassembled WGS sequence"/>
</dbReference>
<organism evidence="3">
    <name type="scientific">Perkinsus marinus (strain ATCC 50983 / TXsc)</name>
    <dbReference type="NCBI Taxonomy" id="423536"/>
    <lineage>
        <taxon>Eukaryota</taxon>
        <taxon>Sar</taxon>
        <taxon>Alveolata</taxon>
        <taxon>Perkinsozoa</taxon>
        <taxon>Perkinsea</taxon>
        <taxon>Perkinsida</taxon>
        <taxon>Perkinsidae</taxon>
        <taxon>Perkinsus</taxon>
    </lineage>
</organism>
<dbReference type="RefSeq" id="XP_002780652.1">
    <property type="nucleotide sequence ID" value="XM_002780606.1"/>
</dbReference>
<evidence type="ECO:0000313" key="3">
    <source>
        <dbReference type="Proteomes" id="UP000007800"/>
    </source>
</evidence>
<evidence type="ECO:0000313" key="2">
    <source>
        <dbReference type="EMBL" id="EER12447.1"/>
    </source>
</evidence>
<evidence type="ECO:0000256" key="1">
    <source>
        <dbReference type="SAM" id="SignalP"/>
    </source>
</evidence>
<dbReference type="EMBL" id="GG676168">
    <property type="protein sequence ID" value="EER12447.1"/>
    <property type="molecule type" value="Genomic_DNA"/>
</dbReference>
<dbReference type="GeneID" id="9057799"/>
<dbReference type="InParanoid" id="C5KT97"/>
<sequence>MRFLTSLVILAWATAASREEVTHKENVSMREAAKYVKSPRAHKLANSTDQDFHRVFGSVQSAWQRHSGTGMRTISLSSLAENSDKVQEWLSLREGSAADRGSQEL</sequence>
<protein>
    <submittedName>
        <fullName evidence="2">Uncharacterized protein</fullName>
    </submittedName>
</protein>
<feature type="signal peptide" evidence="1">
    <location>
        <begin position="1"/>
        <end position="18"/>
    </location>
</feature>
<accession>C5KT97</accession>
<feature type="chain" id="PRO_5002954063" evidence="1">
    <location>
        <begin position="19"/>
        <end position="105"/>
    </location>
</feature>
<name>C5KT97_PERM5</name>
<dbReference type="OrthoDB" id="444539at2759"/>
<dbReference type="AlphaFoldDB" id="C5KT97"/>
<keyword evidence="1" id="KW-0732">Signal</keyword>